<comment type="pathway">
    <text evidence="2">Secondary metabolite biosynthesis.</text>
</comment>
<organism evidence="11 12">
    <name type="scientific">Cutaneotrichosporon cavernicola</name>
    <dbReference type="NCBI Taxonomy" id="279322"/>
    <lineage>
        <taxon>Eukaryota</taxon>
        <taxon>Fungi</taxon>
        <taxon>Dikarya</taxon>
        <taxon>Basidiomycota</taxon>
        <taxon>Agaricomycotina</taxon>
        <taxon>Tremellomycetes</taxon>
        <taxon>Trichosporonales</taxon>
        <taxon>Trichosporonaceae</taxon>
        <taxon>Cutaneotrichosporon</taxon>
    </lineage>
</organism>
<gene>
    <name evidence="11" type="ORF">CcaverHIS019_0511350</name>
</gene>
<protein>
    <recommendedName>
        <fullName evidence="13">Cytochrome P450</fullName>
    </recommendedName>
</protein>
<proteinExistence type="inferred from homology"/>
<evidence type="ECO:0000256" key="9">
    <source>
        <dbReference type="PIRSR" id="PIRSR602403-1"/>
    </source>
</evidence>
<dbReference type="Pfam" id="PF00067">
    <property type="entry name" value="p450"/>
    <property type="match status" value="1"/>
</dbReference>
<comment type="similarity">
    <text evidence="3">Belongs to the cytochrome P450 family.</text>
</comment>
<dbReference type="EMBL" id="AP028216">
    <property type="protein sequence ID" value="BEI93507.1"/>
    <property type="molecule type" value="Genomic_DNA"/>
</dbReference>
<reference evidence="11" key="1">
    <citation type="journal article" date="2023" name="BMC Genomics">
        <title>Chromosome-level genome assemblies of Cutaneotrichosporon spp. (Trichosporonales, Basidiomycota) reveal imbalanced evolution between nucleotide sequences and chromosome synteny.</title>
        <authorList>
            <person name="Kobayashi Y."/>
            <person name="Kayamori A."/>
            <person name="Aoki K."/>
            <person name="Shiwa Y."/>
            <person name="Matsutani M."/>
            <person name="Fujita N."/>
            <person name="Sugita T."/>
            <person name="Iwasaki W."/>
            <person name="Tanaka N."/>
            <person name="Takashima M."/>
        </authorList>
    </citation>
    <scope>NUCLEOTIDE SEQUENCE</scope>
    <source>
        <strain evidence="11">HIS019</strain>
    </source>
</reference>
<keyword evidence="10" id="KW-0472">Membrane</keyword>
<dbReference type="RefSeq" id="XP_060458772.1">
    <property type="nucleotide sequence ID" value="XM_060602372.1"/>
</dbReference>
<dbReference type="KEGG" id="ccac:CcaHIS019_0511350"/>
<evidence type="ECO:0000256" key="1">
    <source>
        <dbReference type="ARBA" id="ARBA00001971"/>
    </source>
</evidence>
<keyword evidence="10" id="KW-1133">Transmembrane helix</keyword>
<dbReference type="Gene3D" id="1.10.630.10">
    <property type="entry name" value="Cytochrome P450"/>
    <property type="match status" value="1"/>
</dbReference>
<feature type="binding site" description="axial binding residue" evidence="9">
    <location>
        <position position="487"/>
    </location>
    <ligand>
        <name>heme</name>
        <dbReference type="ChEBI" id="CHEBI:30413"/>
    </ligand>
    <ligandPart>
        <name>Fe</name>
        <dbReference type="ChEBI" id="CHEBI:18248"/>
    </ligandPart>
</feature>
<evidence type="ECO:0008006" key="13">
    <source>
        <dbReference type="Google" id="ProtNLM"/>
    </source>
</evidence>
<evidence type="ECO:0000256" key="2">
    <source>
        <dbReference type="ARBA" id="ARBA00005179"/>
    </source>
</evidence>
<keyword evidence="6" id="KW-0560">Oxidoreductase</keyword>
<dbReference type="InterPro" id="IPR036396">
    <property type="entry name" value="Cyt_P450_sf"/>
</dbReference>
<keyword evidence="5 9" id="KW-0479">Metal-binding</keyword>
<dbReference type="GO" id="GO:0005506">
    <property type="term" value="F:iron ion binding"/>
    <property type="evidence" value="ECO:0007669"/>
    <property type="project" value="InterPro"/>
</dbReference>
<evidence type="ECO:0000313" key="12">
    <source>
        <dbReference type="Proteomes" id="UP001233271"/>
    </source>
</evidence>
<dbReference type="AlphaFoldDB" id="A0AA48L7R0"/>
<dbReference type="InterPro" id="IPR001128">
    <property type="entry name" value="Cyt_P450"/>
</dbReference>
<evidence type="ECO:0000256" key="5">
    <source>
        <dbReference type="ARBA" id="ARBA00022723"/>
    </source>
</evidence>
<accession>A0AA48L7R0</accession>
<dbReference type="InterPro" id="IPR050121">
    <property type="entry name" value="Cytochrome_P450_monoxygenase"/>
</dbReference>
<evidence type="ECO:0000256" key="8">
    <source>
        <dbReference type="ARBA" id="ARBA00023033"/>
    </source>
</evidence>
<comment type="cofactor">
    <cofactor evidence="1 9">
        <name>heme</name>
        <dbReference type="ChEBI" id="CHEBI:30413"/>
    </cofactor>
</comment>
<evidence type="ECO:0000256" key="3">
    <source>
        <dbReference type="ARBA" id="ARBA00010617"/>
    </source>
</evidence>
<name>A0AA48L7R0_9TREE</name>
<dbReference type="PANTHER" id="PTHR24305:SF166">
    <property type="entry name" value="CYTOCHROME P450 12A4, MITOCHONDRIAL-RELATED"/>
    <property type="match status" value="1"/>
</dbReference>
<keyword evidence="4 9" id="KW-0349">Heme</keyword>
<evidence type="ECO:0000256" key="6">
    <source>
        <dbReference type="ARBA" id="ARBA00023002"/>
    </source>
</evidence>
<dbReference type="SUPFAM" id="SSF48264">
    <property type="entry name" value="Cytochrome P450"/>
    <property type="match status" value="1"/>
</dbReference>
<evidence type="ECO:0000256" key="7">
    <source>
        <dbReference type="ARBA" id="ARBA00023004"/>
    </source>
</evidence>
<evidence type="ECO:0000256" key="4">
    <source>
        <dbReference type="ARBA" id="ARBA00022617"/>
    </source>
</evidence>
<feature type="transmembrane region" description="Helical" evidence="10">
    <location>
        <begin position="20"/>
        <end position="38"/>
    </location>
</feature>
<keyword evidence="10" id="KW-0812">Transmembrane</keyword>
<dbReference type="InterPro" id="IPR002403">
    <property type="entry name" value="Cyt_P450_E_grp-IV"/>
</dbReference>
<dbReference type="PRINTS" id="PR00465">
    <property type="entry name" value="EP450IV"/>
</dbReference>
<dbReference type="PRINTS" id="PR00385">
    <property type="entry name" value="P450"/>
</dbReference>
<evidence type="ECO:0000313" key="11">
    <source>
        <dbReference type="EMBL" id="BEI93507.1"/>
    </source>
</evidence>
<sequence>MSTLLSQPLPITLTPLMVGYAAVAMLVLGPIALYLYLYPYTAFTLPFKNLRGPDPASGFFGSLFTVGSKPIGRRYMSLTKEYDASTVRFRGLIGRWRIASTDITAISHVLRHTGQWHRNEGFNGLIARVTGFNVLCVEDEAHRRQRRILNSAFNGTSVNAMMPMFWEEAYDLKANVNKMLKGDGDDTEIDMLQVYIRTAMDIIGRAGFNYYFEKHKGKDGENPLSKAFNDMINGMFENKRLVIVQSIFPQALDMPTANAKRVAKSRAVLDGIARDIVNSRRAEIARDKISLDKDSYEGKDVISLCLRANMSASERDRMTEAEIEGQIGALMLAGNETSATALSWATLHLVQNPDIQAKLREEVMSVPDDEPSLETLNSLPYLDRCVREVLRLDPPLPQVVRTAAVDCVVPLGKPVLGRDGKLMSEIHVSKGTDFIVPINDMNRDPRIWGDDADTFNPDRYDDASIPRTQLPSVWGGLLSFIGGPHHCLGFRFALLEIKAVLFVVVRNFEFAPSGEKEFARFSPSIIQRPVVVGQERKGMQLPVMVRALSAE</sequence>
<dbReference type="GO" id="GO:0016705">
    <property type="term" value="F:oxidoreductase activity, acting on paired donors, with incorporation or reduction of molecular oxygen"/>
    <property type="evidence" value="ECO:0007669"/>
    <property type="project" value="InterPro"/>
</dbReference>
<evidence type="ECO:0000256" key="10">
    <source>
        <dbReference type="SAM" id="Phobius"/>
    </source>
</evidence>
<dbReference type="PANTHER" id="PTHR24305">
    <property type="entry name" value="CYTOCHROME P450"/>
    <property type="match status" value="1"/>
</dbReference>
<dbReference type="GeneID" id="85497377"/>
<keyword evidence="8" id="KW-0503">Monooxygenase</keyword>
<keyword evidence="7 9" id="KW-0408">Iron</keyword>
<dbReference type="GO" id="GO:0020037">
    <property type="term" value="F:heme binding"/>
    <property type="evidence" value="ECO:0007669"/>
    <property type="project" value="InterPro"/>
</dbReference>
<dbReference type="GO" id="GO:0004497">
    <property type="term" value="F:monooxygenase activity"/>
    <property type="evidence" value="ECO:0007669"/>
    <property type="project" value="UniProtKB-KW"/>
</dbReference>
<keyword evidence="12" id="KW-1185">Reference proteome</keyword>
<dbReference type="Proteomes" id="UP001233271">
    <property type="component" value="Chromosome 5"/>
</dbReference>